<proteinExistence type="predicted"/>
<dbReference type="Proteomes" id="UP000007014">
    <property type="component" value="Chromosome 19"/>
</dbReference>
<gene>
    <name evidence="1" type="ORF">CYME_CMS437C</name>
</gene>
<accession>M1VC36</accession>
<dbReference type="RefSeq" id="XP_005539030.1">
    <property type="nucleotide sequence ID" value="XM_005538973.1"/>
</dbReference>
<dbReference type="AlphaFoldDB" id="M1VC36"/>
<organism evidence="1 2">
    <name type="scientific">Cyanidioschyzon merolae (strain NIES-3377 / 10D)</name>
    <name type="common">Unicellular red alga</name>
    <dbReference type="NCBI Taxonomy" id="280699"/>
    <lineage>
        <taxon>Eukaryota</taxon>
        <taxon>Rhodophyta</taxon>
        <taxon>Bangiophyceae</taxon>
        <taxon>Cyanidiales</taxon>
        <taxon>Cyanidiaceae</taxon>
        <taxon>Cyanidioschyzon</taxon>
    </lineage>
</organism>
<protein>
    <submittedName>
        <fullName evidence="1">Uncharacterized protein</fullName>
    </submittedName>
</protein>
<reference evidence="1 2" key="2">
    <citation type="journal article" date="2007" name="BMC Biol.">
        <title>A 100%-complete sequence reveals unusually simple genomic features in the hot-spring red alga Cyanidioschyzon merolae.</title>
        <authorList>
            <person name="Nozaki H."/>
            <person name="Takano H."/>
            <person name="Misumi O."/>
            <person name="Terasawa K."/>
            <person name="Matsuzaki M."/>
            <person name="Maruyama S."/>
            <person name="Nishida K."/>
            <person name="Yagisawa F."/>
            <person name="Yoshida Y."/>
            <person name="Fujiwara T."/>
            <person name="Takio S."/>
            <person name="Tamura K."/>
            <person name="Chung S.J."/>
            <person name="Nakamura S."/>
            <person name="Kuroiwa H."/>
            <person name="Tanaka K."/>
            <person name="Sato N."/>
            <person name="Kuroiwa T."/>
        </authorList>
    </citation>
    <scope>NUCLEOTIDE SEQUENCE [LARGE SCALE GENOMIC DNA]</scope>
    <source>
        <strain evidence="1 2">10D</strain>
    </source>
</reference>
<name>M1VC36_CYAM1</name>
<dbReference type="Gramene" id="CMS437CT">
    <property type="protein sequence ID" value="CMS437CT"/>
    <property type="gene ID" value="CMS437C"/>
</dbReference>
<dbReference type="HOGENOM" id="CLU_1108440_0_0_1"/>
<sequence>MALNPLLPLATGQVTPAHNADGRGASRELGNPDLLVYRETTVSFRLRAQPAANSSTQELCCSLELFGVGECFLTLQRLVFVWTPQPSVTLRAFEVPLSALGELRVLADWFWSSHNHLECQVLPFVESAFYPHAARLDIEAQMCAGLDEFYKALSRTLALSRGVPNCQVPRSPGDLLPAPWCDVEPTARGISLASLAGSFREEWDALSTRFSFGDENPTTVTMHPRPIAYADMRYRPPRIYLPMTVPKRLFF</sequence>
<evidence type="ECO:0000313" key="1">
    <source>
        <dbReference type="EMBL" id="BAM82994.1"/>
    </source>
</evidence>
<dbReference type="KEGG" id="cme:CYME_CMS437C"/>
<evidence type="ECO:0000313" key="2">
    <source>
        <dbReference type="Proteomes" id="UP000007014"/>
    </source>
</evidence>
<dbReference type="GeneID" id="16997504"/>
<dbReference type="EMBL" id="AP006501">
    <property type="protein sequence ID" value="BAM82994.1"/>
    <property type="molecule type" value="Genomic_DNA"/>
</dbReference>
<reference evidence="1 2" key="1">
    <citation type="journal article" date="2004" name="Nature">
        <title>Genome sequence of the ultrasmall unicellular red alga Cyanidioschyzon merolae 10D.</title>
        <authorList>
            <person name="Matsuzaki M."/>
            <person name="Misumi O."/>
            <person name="Shin-i T."/>
            <person name="Maruyama S."/>
            <person name="Takahara M."/>
            <person name="Miyagishima S."/>
            <person name="Mori T."/>
            <person name="Nishida K."/>
            <person name="Yagisawa F."/>
            <person name="Nishida K."/>
            <person name="Yoshida Y."/>
            <person name="Nishimura Y."/>
            <person name="Nakao S."/>
            <person name="Kobayashi T."/>
            <person name="Momoyama Y."/>
            <person name="Higashiyama T."/>
            <person name="Minoda A."/>
            <person name="Sano M."/>
            <person name="Nomoto H."/>
            <person name="Oishi K."/>
            <person name="Hayashi H."/>
            <person name="Ohta F."/>
            <person name="Nishizaka S."/>
            <person name="Haga S."/>
            <person name="Miura S."/>
            <person name="Morishita T."/>
            <person name="Kabeya Y."/>
            <person name="Terasawa K."/>
            <person name="Suzuki Y."/>
            <person name="Ishii Y."/>
            <person name="Asakawa S."/>
            <person name="Takano H."/>
            <person name="Ohta N."/>
            <person name="Kuroiwa H."/>
            <person name="Tanaka K."/>
            <person name="Shimizu N."/>
            <person name="Sugano S."/>
            <person name="Sato N."/>
            <person name="Nozaki H."/>
            <person name="Ogasawara N."/>
            <person name="Kohara Y."/>
            <person name="Kuroiwa T."/>
        </authorList>
    </citation>
    <scope>NUCLEOTIDE SEQUENCE [LARGE SCALE GENOMIC DNA]</scope>
    <source>
        <strain evidence="1 2">10D</strain>
    </source>
</reference>
<keyword evidence="2" id="KW-1185">Reference proteome</keyword>